<dbReference type="PANTHER" id="PTHR43861">
    <property type="entry name" value="TRANS-ACONITATE 2-METHYLTRANSFERASE-RELATED"/>
    <property type="match status" value="1"/>
</dbReference>
<accession>A0A7T0BZV9</accession>
<dbReference type="GO" id="GO:0008168">
    <property type="term" value="F:methyltransferase activity"/>
    <property type="evidence" value="ECO:0007669"/>
    <property type="project" value="UniProtKB-KW"/>
</dbReference>
<proteinExistence type="predicted"/>
<dbReference type="SUPFAM" id="SSF53335">
    <property type="entry name" value="S-adenosyl-L-methionine-dependent methyltransferases"/>
    <property type="match status" value="1"/>
</dbReference>
<evidence type="ECO:0000313" key="2">
    <source>
        <dbReference type="Proteomes" id="UP000594464"/>
    </source>
</evidence>
<dbReference type="Gene3D" id="3.40.50.150">
    <property type="entry name" value="Vaccinia Virus protein VP39"/>
    <property type="match status" value="1"/>
</dbReference>
<gene>
    <name evidence="1" type="ORF">G3M78_00510</name>
</gene>
<evidence type="ECO:0000313" key="1">
    <source>
        <dbReference type="EMBL" id="QPJ63969.1"/>
    </source>
</evidence>
<keyword evidence="1" id="KW-0808">Transferase</keyword>
<dbReference type="AlphaFoldDB" id="A0A7T0BZV9"/>
<dbReference type="PANTHER" id="PTHR43861:SF1">
    <property type="entry name" value="TRANS-ACONITATE 2-METHYLTRANSFERASE"/>
    <property type="match status" value="1"/>
</dbReference>
<sequence length="202" mass="22456">MLKYDLLASLIAPGSRVLDVGCGQGHLALALSGRAESVDGLDASLDRMLYRESYANLWRACVENDVVAYGDYDAVVFADVLEHLREPERVLRLASDALKEGGRLIVSLPNVAYWTNRLNLLCGRWRYEDEGIMDRTHLRFFTRASSRELLESSGFQIECEIPEAPILAGALKTAIYQQAMRISPENFAIGFAFQAVPVKKSG</sequence>
<dbReference type="EMBL" id="CP048620">
    <property type="protein sequence ID" value="QPJ63969.1"/>
    <property type="molecule type" value="Genomic_DNA"/>
</dbReference>
<dbReference type="KEGG" id="nva:G3M78_00510"/>
<reference evidence="2" key="1">
    <citation type="submission" date="2020-02" db="EMBL/GenBank/DDBJ databases">
        <title>Genomic and physiological characterization of two novel Nitrospinaceae genera.</title>
        <authorList>
            <person name="Mueller A.J."/>
            <person name="Jung M.-Y."/>
            <person name="Strachan C.R."/>
            <person name="Herbold C.W."/>
            <person name="Kirkegaard R.H."/>
            <person name="Daims H."/>
        </authorList>
    </citation>
    <scope>NUCLEOTIDE SEQUENCE [LARGE SCALE GENOMIC DNA]</scope>
</reference>
<dbReference type="Proteomes" id="UP000594464">
    <property type="component" value="Chromosome"/>
</dbReference>
<dbReference type="InterPro" id="IPR029063">
    <property type="entry name" value="SAM-dependent_MTases_sf"/>
</dbReference>
<dbReference type="GO" id="GO:0032259">
    <property type="term" value="P:methylation"/>
    <property type="evidence" value="ECO:0007669"/>
    <property type="project" value="UniProtKB-KW"/>
</dbReference>
<protein>
    <submittedName>
        <fullName evidence="1">Class I SAM-dependent methyltransferase</fullName>
    </submittedName>
</protein>
<name>A0A7T0BZV9_9BACT</name>
<dbReference type="Pfam" id="PF13489">
    <property type="entry name" value="Methyltransf_23"/>
    <property type="match status" value="1"/>
</dbReference>
<dbReference type="CDD" id="cd02440">
    <property type="entry name" value="AdoMet_MTases"/>
    <property type="match status" value="1"/>
</dbReference>
<keyword evidence="1" id="KW-0489">Methyltransferase</keyword>
<organism evidence="1 2">
    <name type="scientific">Candidatus Nitrohelix vancouverensis</name>
    <dbReference type="NCBI Taxonomy" id="2705534"/>
    <lineage>
        <taxon>Bacteria</taxon>
        <taxon>Pseudomonadati</taxon>
        <taxon>Nitrospinota/Tectimicrobiota group</taxon>
        <taxon>Nitrospinota</taxon>
        <taxon>Nitrospinia</taxon>
        <taxon>Nitrospinales</taxon>
        <taxon>Nitrospinaceae</taxon>
        <taxon>Candidatus Nitrohelix</taxon>
    </lineage>
</organism>